<sequence length="122" mass="13703">MSFSVGPKKIINKAKKKNNRDKEKNNANRNRSNTAFLLSSPGSGIPHSPTVATTTFSTFATHLTELMVGRFHILNDTYPNITHSCWLCYYIAPPYYEGIAYYPAMFLILIALVVFDGIRNLA</sequence>
<name>A0A8C6HYP2_MUSSI</name>
<reference evidence="3" key="1">
    <citation type="submission" date="2025-08" db="UniProtKB">
        <authorList>
            <consortium name="Ensembl"/>
        </authorList>
    </citation>
    <scope>IDENTIFICATION</scope>
</reference>
<evidence type="ECO:0000256" key="2">
    <source>
        <dbReference type="SAM" id="Phobius"/>
    </source>
</evidence>
<keyword evidence="2" id="KW-1133">Transmembrane helix</keyword>
<keyword evidence="2" id="KW-0472">Membrane</keyword>
<dbReference type="GeneTree" id="ENSGT00960000192647"/>
<dbReference type="Pfam" id="PF00429">
    <property type="entry name" value="TLV_coat"/>
    <property type="match status" value="1"/>
</dbReference>
<keyword evidence="2" id="KW-0812">Transmembrane</keyword>
<reference evidence="3" key="2">
    <citation type="submission" date="2025-09" db="UniProtKB">
        <authorList>
            <consortium name="Ensembl"/>
        </authorList>
    </citation>
    <scope>IDENTIFICATION</scope>
</reference>
<dbReference type="AlphaFoldDB" id="A0A8C6HYP2"/>
<organism evidence="3 4">
    <name type="scientific">Mus spicilegus</name>
    <name type="common">Mound-building mouse</name>
    <dbReference type="NCBI Taxonomy" id="10103"/>
    <lineage>
        <taxon>Eukaryota</taxon>
        <taxon>Metazoa</taxon>
        <taxon>Chordata</taxon>
        <taxon>Craniata</taxon>
        <taxon>Vertebrata</taxon>
        <taxon>Euteleostomi</taxon>
        <taxon>Mammalia</taxon>
        <taxon>Eutheria</taxon>
        <taxon>Euarchontoglires</taxon>
        <taxon>Glires</taxon>
        <taxon>Rodentia</taxon>
        <taxon>Myomorpha</taxon>
        <taxon>Muroidea</taxon>
        <taxon>Muridae</taxon>
        <taxon>Murinae</taxon>
        <taxon>Mus</taxon>
        <taxon>Mus</taxon>
    </lineage>
</organism>
<evidence type="ECO:0000313" key="4">
    <source>
        <dbReference type="Proteomes" id="UP000694415"/>
    </source>
</evidence>
<evidence type="ECO:0000313" key="3">
    <source>
        <dbReference type="Ensembl" id="ENSMSIP00000029195.1"/>
    </source>
</evidence>
<feature type="transmembrane region" description="Helical" evidence="2">
    <location>
        <begin position="99"/>
        <end position="118"/>
    </location>
</feature>
<evidence type="ECO:0000256" key="1">
    <source>
        <dbReference type="SAM" id="MobiDB-lite"/>
    </source>
</evidence>
<dbReference type="InterPro" id="IPR018154">
    <property type="entry name" value="TLV/ENV_coat_polyprotein"/>
</dbReference>
<accession>A0A8C6HYP2</accession>
<protein>
    <submittedName>
        <fullName evidence="3">Uncharacterized protein</fullName>
    </submittedName>
</protein>
<dbReference type="Ensembl" id="ENSMSIT00000036801.1">
    <property type="protein sequence ID" value="ENSMSIP00000029195.1"/>
    <property type="gene ID" value="ENSMSIG00000024520.1"/>
</dbReference>
<proteinExistence type="predicted"/>
<keyword evidence="4" id="KW-1185">Reference proteome</keyword>
<feature type="region of interest" description="Disordered" evidence="1">
    <location>
        <begin position="14"/>
        <end position="34"/>
    </location>
</feature>
<dbReference type="Proteomes" id="UP000694415">
    <property type="component" value="Unplaced"/>
</dbReference>